<evidence type="ECO:0000313" key="1">
    <source>
        <dbReference type="EMBL" id="KAF5822657.1"/>
    </source>
</evidence>
<dbReference type="AlphaFoldDB" id="A0A251VNX7"/>
<dbReference type="Gramene" id="mRNA:HanXRQr2_Chr01g0029111">
    <property type="protein sequence ID" value="mRNA:HanXRQr2_Chr01g0029111"/>
    <property type="gene ID" value="HanXRQr2_Chr01g0029111"/>
</dbReference>
<dbReference type="Proteomes" id="UP000215914">
    <property type="component" value="Chromosome 1"/>
</dbReference>
<dbReference type="STRING" id="4232.A0A251VNX7"/>
<reference evidence="1 3" key="1">
    <citation type="journal article" date="2017" name="Nature">
        <title>The sunflower genome provides insights into oil metabolism, flowering and Asterid evolution.</title>
        <authorList>
            <person name="Badouin H."/>
            <person name="Gouzy J."/>
            <person name="Grassa C.J."/>
            <person name="Murat F."/>
            <person name="Staton S.E."/>
            <person name="Cottret L."/>
            <person name="Lelandais-Briere C."/>
            <person name="Owens G.L."/>
            <person name="Carrere S."/>
            <person name="Mayjonade B."/>
            <person name="Legrand L."/>
            <person name="Gill N."/>
            <person name="Kane N.C."/>
            <person name="Bowers J.E."/>
            <person name="Hubner S."/>
            <person name="Bellec A."/>
            <person name="Berard A."/>
            <person name="Berges H."/>
            <person name="Blanchet N."/>
            <person name="Boniface M.C."/>
            <person name="Brunel D."/>
            <person name="Catrice O."/>
            <person name="Chaidir N."/>
            <person name="Claudel C."/>
            <person name="Donnadieu C."/>
            <person name="Faraut T."/>
            <person name="Fievet G."/>
            <person name="Helmstetter N."/>
            <person name="King M."/>
            <person name="Knapp S.J."/>
            <person name="Lai Z."/>
            <person name="Le Paslier M.C."/>
            <person name="Lippi Y."/>
            <person name="Lorenzon L."/>
            <person name="Mandel J.R."/>
            <person name="Marage G."/>
            <person name="Marchand G."/>
            <person name="Marquand E."/>
            <person name="Bret-Mestries E."/>
            <person name="Morien E."/>
            <person name="Nambeesan S."/>
            <person name="Nguyen T."/>
            <person name="Pegot-Espagnet P."/>
            <person name="Pouilly N."/>
            <person name="Raftis F."/>
            <person name="Sallet E."/>
            <person name="Schiex T."/>
            <person name="Thomas J."/>
            <person name="Vandecasteele C."/>
            <person name="Vares D."/>
            <person name="Vear F."/>
            <person name="Vautrin S."/>
            <person name="Crespi M."/>
            <person name="Mangin B."/>
            <person name="Burke J.M."/>
            <person name="Salse J."/>
            <person name="Munos S."/>
            <person name="Vincourt P."/>
            <person name="Rieseberg L.H."/>
            <person name="Langlade N.B."/>
        </authorList>
    </citation>
    <scope>NUCLEOTIDE SEQUENCE [LARGE SCALE GENOMIC DNA]</scope>
    <source>
        <strain evidence="3">cv. SF193</strain>
        <tissue evidence="1">Leaves</tissue>
    </source>
</reference>
<organism evidence="2 3">
    <name type="scientific">Helianthus annuus</name>
    <name type="common">Common sunflower</name>
    <dbReference type="NCBI Taxonomy" id="4232"/>
    <lineage>
        <taxon>Eukaryota</taxon>
        <taxon>Viridiplantae</taxon>
        <taxon>Streptophyta</taxon>
        <taxon>Embryophyta</taxon>
        <taxon>Tracheophyta</taxon>
        <taxon>Spermatophyta</taxon>
        <taxon>Magnoliopsida</taxon>
        <taxon>eudicotyledons</taxon>
        <taxon>Gunneridae</taxon>
        <taxon>Pentapetalae</taxon>
        <taxon>asterids</taxon>
        <taxon>campanulids</taxon>
        <taxon>Asterales</taxon>
        <taxon>Asteraceae</taxon>
        <taxon>Asteroideae</taxon>
        <taxon>Heliantheae alliance</taxon>
        <taxon>Heliantheae</taxon>
        <taxon>Helianthus</taxon>
    </lineage>
</organism>
<dbReference type="InParanoid" id="A0A251VNX7"/>
<gene>
    <name evidence="2" type="ORF">HannXRQ_Chr01g0016971</name>
    <name evidence="1" type="ORF">HanXRQr2_Chr01g0029111</name>
</gene>
<name>A0A251VNX7_HELAN</name>
<proteinExistence type="predicted"/>
<dbReference type="EMBL" id="CM007890">
    <property type="protein sequence ID" value="OTG37268.1"/>
    <property type="molecule type" value="Genomic_DNA"/>
</dbReference>
<sequence>MKTIVCAVTTPSVPNGPGFPMTMIPTPTCQYEPRPGGSRAGVPGPQNHQQPLPLMQQQAQCSQMGPTPIALAGASCMPMFPPGLGQQFFYGQAQPTFIPPQPGFGHQYQLVQPGQLRPRPGGSRAGVPGQQIQQQMVPIGPMSHHAPMSYRYDAGNVMQLSDAGGSSALANAFPTEQRNMLDDNLYPLTEQDTTEVLHWLELP</sequence>
<reference evidence="1" key="3">
    <citation type="submission" date="2020-06" db="EMBL/GenBank/DDBJ databases">
        <title>Helianthus annuus Genome sequencing and assembly Release 2.</title>
        <authorList>
            <person name="Gouzy J."/>
            <person name="Langlade N."/>
            <person name="Munos S."/>
        </authorList>
    </citation>
    <scope>NUCLEOTIDE SEQUENCE</scope>
    <source>
        <tissue evidence="1">Leaves</tissue>
    </source>
</reference>
<evidence type="ECO:0000313" key="3">
    <source>
        <dbReference type="Proteomes" id="UP000215914"/>
    </source>
</evidence>
<accession>A0A251VNX7</accession>
<reference evidence="2" key="2">
    <citation type="submission" date="2017-02" db="EMBL/GenBank/DDBJ databases">
        <title>Sunflower complete genome.</title>
        <authorList>
            <person name="Langlade N."/>
            <person name="Munos S."/>
        </authorList>
    </citation>
    <scope>NUCLEOTIDE SEQUENCE [LARGE SCALE GENOMIC DNA]</scope>
    <source>
        <tissue evidence="2">Leaves</tissue>
    </source>
</reference>
<protein>
    <submittedName>
        <fullName evidence="2">Uncharacterized protein</fullName>
    </submittedName>
</protein>
<evidence type="ECO:0000313" key="2">
    <source>
        <dbReference type="EMBL" id="OTG37268.1"/>
    </source>
</evidence>
<keyword evidence="3" id="KW-1185">Reference proteome</keyword>
<dbReference type="EMBL" id="MNCJ02000316">
    <property type="protein sequence ID" value="KAF5822657.1"/>
    <property type="molecule type" value="Genomic_DNA"/>
</dbReference>